<reference evidence="1" key="3">
    <citation type="submission" date="2022-06" db="UniProtKB">
        <authorList>
            <consortium name="EnsemblPlants"/>
        </authorList>
    </citation>
    <scope>IDENTIFICATION</scope>
</reference>
<sequence>MLCGRDVVGMLYTSVGCQRRACLTDMCVVCEDSFIHILPISRGRKLSSAANFGTQCSFFRFTIIGNVV</sequence>
<reference evidence="1" key="2">
    <citation type="submission" date="2018-03" db="EMBL/GenBank/DDBJ databases">
        <title>The Triticum urartu genome reveals the dynamic nature of wheat genome evolution.</title>
        <authorList>
            <person name="Ling H."/>
            <person name="Ma B."/>
            <person name="Shi X."/>
            <person name="Liu H."/>
            <person name="Dong L."/>
            <person name="Sun H."/>
            <person name="Cao Y."/>
            <person name="Gao Q."/>
            <person name="Zheng S."/>
            <person name="Li Y."/>
            <person name="Yu Y."/>
            <person name="Du H."/>
            <person name="Qi M."/>
            <person name="Li Y."/>
            <person name="Yu H."/>
            <person name="Cui Y."/>
            <person name="Wang N."/>
            <person name="Chen C."/>
            <person name="Wu H."/>
            <person name="Zhao Y."/>
            <person name="Zhang J."/>
            <person name="Li Y."/>
            <person name="Zhou W."/>
            <person name="Zhang B."/>
            <person name="Hu W."/>
            <person name="Eijk M."/>
            <person name="Tang J."/>
            <person name="Witsenboer H."/>
            <person name="Zhao S."/>
            <person name="Li Z."/>
            <person name="Zhang A."/>
            <person name="Wang D."/>
            <person name="Liang C."/>
        </authorList>
    </citation>
    <scope>NUCLEOTIDE SEQUENCE [LARGE SCALE GENOMIC DNA]</scope>
    <source>
        <strain evidence="1">cv. G1812</strain>
    </source>
</reference>
<dbReference type="AlphaFoldDB" id="A0A8R7UPC8"/>
<reference evidence="2" key="1">
    <citation type="journal article" date="2013" name="Nature">
        <title>Draft genome of the wheat A-genome progenitor Triticum urartu.</title>
        <authorList>
            <person name="Ling H.Q."/>
            <person name="Zhao S."/>
            <person name="Liu D."/>
            <person name="Wang J."/>
            <person name="Sun H."/>
            <person name="Zhang C."/>
            <person name="Fan H."/>
            <person name="Li D."/>
            <person name="Dong L."/>
            <person name="Tao Y."/>
            <person name="Gao C."/>
            <person name="Wu H."/>
            <person name="Li Y."/>
            <person name="Cui Y."/>
            <person name="Guo X."/>
            <person name="Zheng S."/>
            <person name="Wang B."/>
            <person name="Yu K."/>
            <person name="Liang Q."/>
            <person name="Yang W."/>
            <person name="Lou X."/>
            <person name="Chen J."/>
            <person name="Feng M."/>
            <person name="Jian J."/>
            <person name="Zhang X."/>
            <person name="Luo G."/>
            <person name="Jiang Y."/>
            <person name="Liu J."/>
            <person name="Wang Z."/>
            <person name="Sha Y."/>
            <person name="Zhang B."/>
            <person name="Wu H."/>
            <person name="Tang D."/>
            <person name="Shen Q."/>
            <person name="Xue P."/>
            <person name="Zou S."/>
            <person name="Wang X."/>
            <person name="Liu X."/>
            <person name="Wang F."/>
            <person name="Yang Y."/>
            <person name="An X."/>
            <person name="Dong Z."/>
            <person name="Zhang K."/>
            <person name="Zhang X."/>
            <person name="Luo M.C."/>
            <person name="Dvorak J."/>
            <person name="Tong Y."/>
            <person name="Wang J."/>
            <person name="Yang H."/>
            <person name="Li Z."/>
            <person name="Wang D."/>
            <person name="Zhang A."/>
            <person name="Wang J."/>
        </authorList>
    </citation>
    <scope>NUCLEOTIDE SEQUENCE</scope>
    <source>
        <strain evidence="2">cv. G1812</strain>
    </source>
</reference>
<dbReference type="Gramene" id="TuG1812G0500004376.01.T01">
    <property type="protein sequence ID" value="TuG1812G0500004376.01.T01.cds400077"/>
    <property type="gene ID" value="TuG1812G0500004376.01"/>
</dbReference>
<proteinExistence type="predicted"/>
<organism evidence="1 2">
    <name type="scientific">Triticum urartu</name>
    <name type="common">Red wild einkorn</name>
    <name type="synonym">Crithodium urartu</name>
    <dbReference type="NCBI Taxonomy" id="4572"/>
    <lineage>
        <taxon>Eukaryota</taxon>
        <taxon>Viridiplantae</taxon>
        <taxon>Streptophyta</taxon>
        <taxon>Embryophyta</taxon>
        <taxon>Tracheophyta</taxon>
        <taxon>Spermatophyta</taxon>
        <taxon>Magnoliopsida</taxon>
        <taxon>Liliopsida</taxon>
        <taxon>Poales</taxon>
        <taxon>Poaceae</taxon>
        <taxon>BOP clade</taxon>
        <taxon>Pooideae</taxon>
        <taxon>Triticodae</taxon>
        <taxon>Triticeae</taxon>
        <taxon>Triticinae</taxon>
        <taxon>Triticum</taxon>
    </lineage>
</organism>
<protein>
    <submittedName>
        <fullName evidence="1">Uncharacterized protein</fullName>
    </submittedName>
</protein>
<keyword evidence="2" id="KW-1185">Reference proteome</keyword>
<evidence type="ECO:0000313" key="2">
    <source>
        <dbReference type="Proteomes" id="UP000015106"/>
    </source>
</evidence>
<dbReference type="PROSITE" id="PS51257">
    <property type="entry name" value="PROKAR_LIPOPROTEIN"/>
    <property type="match status" value="1"/>
</dbReference>
<evidence type="ECO:0000313" key="1">
    <source>
        <dbReference type="EnsemblPlants" id="TuG1812G0500004376.01.T01.cds400077"/>
    </source>
</evidence>
<name>A0A8R7UPC8_TRIUA</name>
<dbReference type="EnsemblPlants" id="TuG1812G0500004376.01.T01">
    <property type="protein sequence ID" value="TuG1812G0500004376.01.T01.cds400077"/>
    <property type="gene ID" value="TuG1812G0500004376.01"/>
</dbReference>
<dbReference type="Proteomes" id="UP000015106">
    <property type="component" value="Chromosome 5"/>
</dbReference>
<accession>A0A8R7UPC8</accession>